<feature type="binding site" evidence="7">
    <location>
        <begin position="33"/>
        <end position="35"/>
    </location>
    <ligand>
        <name>S-adenosyl-L-methionine</name>
        <dbReference type="ChEBI" id="CHEBI:59789"/>
    </ligand>
</feature>
<dbReference type="GO" id="GO:0005737">
    <property type="term" value="C:cytoplasm"/>
    <property type="evidence" value="ECO:0007669"/>
    <property type="project" value="UniProtKB-SubCell"/>
</dbReference>
<evidence type="ECO:0000256" key="3">
    <source>
        <dbReference type="ARBA" id="ARBA00022552"/>
    </source>
</evidence>
<keyword evidence="4 7" id="KW-0489">Methyltransferase</keyword>
<reference evidence="8 9" key="1">
    <citation type="submission" date="2016-10" db="EMBL/GenBank/DDBJ databases">
        <authorList>
            <person name="de Groot N.N."/>
        </authorList>
    </citation>
    <scope>NUCLEOTIDE SEQUENCE [LARGE SCALE GENOMIC DNA]</scope>
    <source>
        <strain evidence="8 9">APO</strain>
    </source>
</reference>
<dbReference type="Pfam" id="PF01795">
    <property type="entry name" value="Methyltransf_5"/>
    <property type="match status" value="1"/>
</dbReference>
<dbReference type="GO" id="GO:0070475">
    <property type="term" value="P:rRNA base methylation"/>
    <property type="evidence" value="ECO:0007669"/>
    <property type="project" value="UniProtKB-UniRule"/>
</dbReference>
<dbReference type="HAMAP" id="MF_01007">
    <property type="entry name" value="16SrRNA_methyltr_H"/>
    <property type="match status" value="1"/>
</dbReference>
<dbReference type="OrthoDB" id="9806637at2"/>
<dbReference type="InterPro" id="IPR029063">
    <property type="entry name" value="SAM-dependent_MTases_sf"/>
</dbReference>
<accession>A0A1H3JR91</accession>
<dbReference type="PIRSF" id="PIRSF004486">
    <property type="entry name" value="MraW"/>
    <property type="match status" value="1"/>
</dbReference>
<comment type="subcellular location">
    <subcellularLocation>
        <location evidence="7">Cytoplasm</location>
    </subcellularLocation>
</comment>
<dbReference type="PANTHER" id="PTHR11265">
    <property type="entry name" value="S-ADENOSYL-METHYLTRANSFERASE MRAW"/>
    <property type="match status" value="1"/>
</dbReference>
<dbReference type="STRING" id="159292.SAMN05192546_10270"/>
<sequence>MSLNHESVLLSESLQYLNIKPSGIYVDGTLGGAGHTSAIAQQLGEEGLIIGIDRDEVAIQEASKKMKGLNLSCRYEIIHDEFANIKHILNELSEPLVDGILLDLGVSSFQLDEGSRGFSYMQNASLDMRMDQRQSFNASDVVNQYSEEKLHQIIKEYGEEKWAKRVASFIVESRQRAPVETSFELVEIIKNAIPAKARREGPHPAKRTFQAIRMEVNQELQQIKSLLMTAIDHLKPGGRLCVISFHSLEDRMVKSAYKEFQKDCVCPVEFPECKCQQKQQIKIITRKPIVSGEGELAHNPRARSAKLRVAEKI</sequence>
<evidence type="ECO:0000256" key="4">
    <source>
        <dbReference type="ARBA" id="ARBA00022603"/>
    </source>
</evidence>
<dbReference type="Gene3D" id="3.40.50.150">
    <property type="entry name" value="Vaccinia Virus protein VP39"/>
    <property type="match status" value="1"/>
</dbReference>
<evidence type="ECO:0000313" key="8">
    <source>
        <dbReference type="EMBL" id="SDY42119.1"/>
    </source>
</evidence>
<dbReference type="PANTHER" id="PTHR11265:SF0">
    <property type="entry name" value="12S RRNA N4-METHYLCYTIDINE METHYLTRANSFERASE"/>
    <property type="match status" value="1"/>
</dbReference>
<dbReference type="InterPro" id="IPR023397">
    <property type="entry name" value="SAM-dep_MeTrfase_MraW_recog"/>
</dbReference>
<dbReference type="Gene3D" id="1.10.150.170">
    <property type="entry name" value="Putative methyltransferase TM0872, insert domain"/>
    <property type="match status" value="1"/>
</dbReference>
<dbReference type="SUPFAM" id="SSF81799">
    <property type="entry name" value="Putative methyltransferase TM0872, insert domain"/>
    <property type="match status" value="1"/>
</dbReference>
<dbReference type="Proteomes" id="UP000199230">
    <property type="component" value="Unassembled WGS sequence"/>
</dbReference>
<keyword evidence="9" id="KW-1185">Reference proteome</keyword>
<feature type="binding site" evidence="7">
    <location>
        <position position="110"/>
    </location>
    <ligand>
        <name>S-adenosyl-L-methionine</name>
        <dbReference type="ChEBI" id="CHEBI:59789"/>
    </ligand>
</feature>
<keyword evidence="3 7" id="KW-0698">rRNA processing</keyword>
<comment type="catalytic activity">
    <reaction evidence="7">
        <text>cytidine(1402) in 16S rRNA + S-adenosyl-L-methionine = N(4)-methylcytidine(1402) in 16S rRNA + S-adenosyl-L-homocysteine + H(+)</text>
        <dbReference type="Rhea" id="RHEA:42928"/>
        <dbReference type="Rhea" id="RHEA-COMP:10286"/>
        <dbReference type="Rhea" id="RHEA-COMP:10287"/>
        <dbReference type="ChEBI" id="CHEBI:15378"/>
        <dbReference type="ChEBI" id="CHEBI:57856"/>
        <dbReference type="ChEBI" id="CHEBI:59789"/>
        <dbReference type="ChEBI" id="CHEBI:74506"/>
        <dbReference type="ChEBI" id="CHEBI:82748"/>
        <dbReference type="EC" id="2.1.1.199"/>
    </reaction>
</comment>
<comment type="function">
    <text evidence="7">Specifically methylates the N4 position of cytidine in position 1402 (C1402) of 16S rRNA.</text>
</comment>
<gene>
    <name evidence="7" type="primary">rsmH</name>
    <name evidence="8" type="ORF">SAMN05192546_10270</name>
</gene>
<evidence type="ECO:0000256" key="5">
    <source>
        <dbReference type="ARBA" id="ARBA00022679"/>
    </source>
</evidence>
<name>A0A1H3JR91_9FIRM</name>
<feature type="binding site" evidence="7">
    <location>
        <position position="103"/>
    </location>
    <ligand>
        <name>S-adenosyl-L-methionine</name>
        <dbReference type="ChEBI" id="CHEBI:59789"/>
    </ligand>
</feature>
<feature type="binding site" evidence="7">
    <location>
        <position position="82"/>
    </location>
    <ligand>
        <name>S-adenosyl-L-methionine</name>
        <dbReference type="ChEBI" id="CHEBI:59789"/>
    </ligand>
</feature>
<dbReference type="EC" id="2.1.1.199" evidence="7"/>
<evidence type="ECO:0000256" key="6">
    <source>
        <dbReference type="ARBA" id="ARBA00022691"/>
    </source>
</evidence>
<evidence type="ECO:0000256" key="7">
    <source>
        <dbReference type="HAMAP-Rule" id="MF_01007"/>
    </source>
</evidence>
<proteinExistence type="inferred from homology"/>
<keyword evidence="2 7" id="KW-0963">Cytoplasm</keyword>
<dbReference type="AlphaFoldDB" id="A0A1H3JR91"/>
<dbReference type="EMBL" id="FNPV01000002">
    <property type="protein sequence ID" value="SDY42119.1"/>
    <property type="molecule type" value="Genomic_DNA"/>
</dbReference>
<dbReference type="FunFam" id="1.10.150.170:FF:000001">
    <property type="entry name" value="Ribosomal RNA small subunit methyltransferase H"/>
    <property type="match status" value="1"/>
</dbReference>
<protein>
    <recommendedName>
        <fullName evidence="7">Ribosomal RNA small subunit methyltransferase H</fullName>
        <ecNumber evidence="7">2.1.1.199</ecNumber>
    </recommendedName>
    <alternativeName>
        <fullName evidence="7">16S rRNA m(4)C1402 methyltransferase</fullName>
    </alternativeName>
    <alternativeName>
        <fullName evidence="7">rRNA (cytosine-N(4)-)-methyltransferase RsmH</fullName>
    </alternativeName>
</protein>
<evidence type="ECO:0000313" key="9">
    <source>
        <dbReference type="Proteomes" id="UP000199230"/>
    </source>
</evidence>
<dbReference type="NCBIfam" id="TIGR00006">
    <property type="entry name" value="16S rRNA (cytosine(1402)-N(4))-methyltransferase RsmH"/>
    <property type="match status" value="1"/>
</dbReference>
<feature type="binding site" evidence="7">
    <location>
        <position position="53"/>
    </location>
    <ligand>
        <name>S-adenosyl-L-methionine</name>
        <dbReference type="ChEBI" id="CHEBI:59789"/>
    </ligand>
</feature>
<dbReference type="RefSeq" id="WP_093310743.1">
    <property type="nucleotide sequence ID" value="NZ_FNPV01000002.1"/>
</dbReference>
<comment type="similarity">
    <text evidence="1 7">Belongs to the methyltransferase superfamily. RsmH family.</text>
</comment>
<keyword evidence="5 7" id="KW-0808">Transferase</keyword>
<evidence type="ECO:0000256" key="2">
    <source>
        <dbReference type="ARBA" id="ARBA00022490"/>
    </source>
</evidence>
<dbReference type="GO" id="GO:0071424">
    <property type="term" value="F:rRNA (cytosine-N4-)-methyltransferase activity"/>
    <property type="evidence" value="ECO:0007669"/>
    <property type="project" value="UniProtKB-UniRule"/>
</dbReference>
<dbReference type="InterPro" id="IPR002903">
    <property type="entry name" value="RsmH"/>
</dbReference>
<dbReference type="SUPFAM" id="SSF53335">
    <property type="entry name" value="S-adenosyl-L-methionine-dependent methyltransferases"/>
    <property type="match status" value="1"/>
</dbReference>
<organism evidence="8 9">
    <name type="scientific">Tindallia californiensis</name>
    <dbReference type="NCBI Taxonomy" id="159292"/>
    <lineage>
        <taxon>Bacteria</taxon>
        <taxon>Bacillati</taxon>
        <taxon>Bacillota</taxon>
        <taxon>Clostridia</taxon>
        <taxon>Peptostreptococcales</taxon>
        <taxon>Tindalliaceae</taxon>
        <taxon>Tindallia</taxon>
    </lineage>
</organism>
<keyword evidence="6 7" id="KW-0949">S-adenosyl-L-methionine</keyword>
<evidence type="ECO:0000256" key="1">
    <source>
        <dbReference type="ARBA" id="ARBA00010396"/>
    </source>
</evidence>